<dbReference type="InterPro" id="IPR016186">
    <property type="entry name" value="C-type_lectin-like/link_sf"/>
</dbReference>
<dbReference type="InterPro" id="IPR016187">
    <property type="entry name" value="CTDL_fold"/>
</dbReference>
<name>A0A6A5HQW9_CAERE</name>
<dbReference type="InterPro" id="IPR001304">
    <property type="entry name" value="C-type_lectin-like"/>
</dbReference>
<evidence type="ECO:0000259" key="1">
    <source>
        <dbReference type="SMART" id="SM00034"/>
    </source>
</evidence>
<organism evidence="2 3">
    <name type="scientific">Caenorhabditis remanei</name>
    <name type="common">Caenorhabditis vulgaris</name>
    <dbReference type="NCBI Taxonomy" id="31234"/>
    <lineage>
        <taxon>Eukaryota</taxon>
        <taxon>Metazoa</taxon>
        <taxon>Ecdysozoa</taxon>
        <taxon>Nematoda</taxon>
        <taxon>Chromadorea</taxon>
        <taxon>Rhabditida</taxon>
        <taxon>Rhabditina</taxon>
        <taxon>Rhabditomorpha</taxon>
        <taxon>Rhabditoidea</taxon>
        <taxon>Rhabditidae</taxon>
        <taxon>Peloderinae</taxon>
        <taxon>Caenorhabditis</taxon>
    </lineage>
</organism>
<dbReference type="SUPFAM" id="SSF56436">
    <property type="entry name" value="C-type lectin-like"/>
    <property type="match status" value="2"/>
</dbReference>
<evidence type="ECO:0000313" key="2">
    <source>
        <dbReference type="EMBL" id="KAF1769014.1"/>
    </source>
</evidence>
<dbReference type="Gene3D" id="3.10.100.10">
    <property type="entry name" value="Mannose-Binding Protein A, subunit A"/>
    <property type="match status" value="2"/>
</dbReference>
<dbReference type="GeneID" id="9821300"/>
<feature type="domain" description="C-type lectin" evidence="1">
    <location>
        <begin position="421"/>
        <end position="567"/>
    </location>
</feature>
<dbReference type="PANTHER" id="PTHR47753">
    <property type="entry name" value="C-TYPE LECTIN-RELATED"/>
    <property type="match status" value="1"/>
</dbReference>
<protein>
    <recommendedName>
        <fullName evidence="1">C-type lectin domain-containing protein</fullName>
    </recommendedName>
</protein>
<reference evidence="2 3" key="1">
    <citation type="submission" date="2019-12" db="EMBL/GenBank/DDBJ databases">
        <title>Chromosome-level assembly of the Caenorhabditis remanei genome.</title>
        <authorList>
            <person name="Teterina A.A."/>
            <person name="Willis J.H."/>
            <person name="Phillips P.C."/>
        </authorList>
    </citation>
    <scope>NUCLEOTIDE SEQUENCE [LARGE SCALE GENOMIC DNA]</scope>
    <source>
        <strain evidence="2 3">PX506</strain>
        <tissue evidence="2">Whole organism</tissue>
    </source>
</reference>
<gene>
    <name evidence="2" type="ORF">GCK72_000827</name>
</gene>
<proteinExistence type="predicted"/>
<sequence length="585" mass="67277">MSNRLLPINFNQTSQQKNRGKRAIEIRMMKIIVLFCLLSVCSAEKEGFSAYYPLYEKEDIDHSALQYCYVFQGTIKPVDVNNVQKGYKCEASSSTWVKDDSHAMDFCTSRIPYHIIKASVNPKGGTFCTFQINLKCEIGWFQMRNKCYKVFAAAKNYTEAEDYCLQHKPEFKTRIAEYYDGHLSTYIGDLIFNDAWVSAPEMEELHAGKGLKPILIMNGAYKYDSRKGVVLMIKPELKREVICEYSPPMTMAEMYLMAELYSEVYPIHVTTNGASFATSSYMTIEQTDLRENRKGKLAETFDTKNIRERCQAIGNILSVDSHPMASIQEEFDTVKSQLTDHRFHLTSAYKNDGCEKTTYKDWDFATDTLLSVYSTVHQTSNAFCKAFSFSFHPKARLPSMAAMRAPALCSLHSFSYEYDDCEPGWITAYRSKTTKFCHYIYTEKQVTLSEAKRACLNMNAALTGFENEEEFKYVQKEFGQGKPGYGDHFWLGGTVPCKEDCTDPIYKASWDSGVSRNTHFLNYFNHIGYDWRDDCGEDSISFRSDVVAFHTHYSNDEYFSHMMYICGKYPKLSVKKMDIKNVKQG</sequence>
<dbReference type="EMBL" id="WUAV01000001">
    <property type="protein sequence ID" value="KAF1769014.1"/>
    <property type="molecule type" value="Genomic_DNA"/>
</dbReference>
<dbReference type="CDD" id="cd00037">
    <property type="entry name" value="CLECT"/>
    <property type="match status" value="1"/>
</dbReference>
<comment type="caution">
    <text evidence="2">The sequence shown here is derived from an EMBL/GenBank/DDBJ whole genome shotgun (WGS) entry which is preliminary data.</text>
</comment>
<dbReference type="KEGG" id="crq:GCK72_000827"/>
<evidence type="ECO:0000313" key="3">
    <source>
        <dbReference type="Proteomes" id="UP000483820"/>
    </source>
</evidence>
<accession>A0A6A5HQW9</accession>
<dbReference type="SMART" id="SM00034">
    <property type="entry name" value="CLECT"/>
    <property type="match status" value="1"/>
</dbReference>
<dbReference type="AlphaFoldDB" id="A0A6A5HQW9"/>
<dbReference type="PANTHER" id="PTHR47753:SF3">
    <property type="entry name" value="C-TYPE LECTIN"/>
    <property type="match status" value="1"/>
</dbReference>
<dbReference type="Proteomes" id="UP000483820">
    <property type="component" value="Chromosome I"/>
</dbReference>
<dbReference type="RefSeq" id="XP_053591347.1">
    <property type="nucleotide sequence ID" value="XM_053722702.1"/>
</dbReference>
<dbReference type="CTD" id="9821300"/>